<name>A0A3D9CZ68_9FLAO</name>
<sequence length="187" mass="21836">MDQELKRLIIRKINNMKRKIYLYLLVLFLPLSCNGQTKGLISKGDYLVAIDNAVSDFSKTSSLLKKDTFFSVSYKVKTNIIEVNIIGNSNKFYIDNDKPLNRLPTNYIESNGKIFYWFDDNQNNSNPNIINKLKEYKLIEYNAETIEYSRDDKKKGVSYYFCKNDLTNYKKVKSNISQDITLKVSCK</sequence>
<protein>
    <submittedName>
        <fullName evidence="1">Uncharacterized protein</fullName>
    </submittedName>
</protein>
<reference evidence="1 2" key="1">
    <citation type="journal article" date="2010" name="Syst. Appl. Microbiol.">
        <title>Four new species of Chryseobacterium from the rhizosphere of coastal sand dune plants, Chryseobacterium elymi sp. nov., Chryseobacterium hagamense sp. nov., Chryseobacterium lathyri sp. nov. and Chryseobacterium rhizosphaerae sp. nov.</title>
        <authorList>
            <person name="Cho S.H."/>
            <person name="Lee K.S."/>
            <person name="Shin D.S."/>
            <person name="Han J.H."/>
            <person name="Park K.S."/>
            <person name="Lee C.H."/>
            <person name="Park K.H."/>
            <person name="Kim S.B."/>
        </authorList>
    </citation>
    <scope>NUCLEOTIDE SEQUENCE [LARGE SCALE GENOMIC DNA]</scope>
    <source>
        <strain evidence="1 2">KCTC 22547</strain>
    </source>
</reference>
<accession>A0A3D9CZ68</accession>
<evidence type="ECO:0000313" key="1">
    <source>
        <dbReference type="EMBL" id="REC70937.1"/>
    </source>
</evidence>
<dbReference type="Proteomes" id="UP000257030">
    <property type="component" value="Unassembled WGS sequence"/>
</dbReference>
<evidence type="ECO:0000313" key="2">
    <source>
        <dbReference type="Proteomes" id="UP000257030"/>
    </source>
</evidence>
<keyword evidence="2" id="KW-1185">Reference proteome</keyword>
<organism evidence="1 2">
    <name type="scientific">Chryseobacterium elymi</name>
    <dbReference type="NCBI Taxonomy" id="395936"/>
    <lineage>
        <taxon>Bacteria</taxon>
        <taxon>Pseudomonadati</taxon>
        <taxon>Bacteroidota</taxon>
        <taxon>Flavobacteriia</taxon>
        <taxon>Flavobacteriales</taxon>
        <taxon>Weeksellaceae</taxon>
        <taxon>Chryseobacterium group</taxon>
        <taxon>Chryseobacterium</taxon>
    </lineage>
</organism>
<comment type="caution">
    <text evidence="1">The sequence shown here is derived from an EMBL/GenBank/DDBJ whole genome shotgun (WGS) entry which is preliminary data.</text>
</comment>
<dbReference type="AlphaFoldDB" id="A0A3D9CZ68"/>
<proteinExistence type="predicted"/>
<gene>
    <name evidence="1" type="ORF">DRF60_20755</name>
</gene>
<dbReference type="EMBL" id="QNUH01000054">
    <property type="protein sequence ID" value="REC70937.1"/>
    <property type="molecule type" value="Genomic_DNA"/>
</dbReference>